<accession>A0A6G0VX45</accession>
<dbReference type="EMBL" id="VUJU01010869">
    <property type="protein sequence ID" value="KAF0712645.1"/>
    <property type="molecule type" value="Genomic_DNA"/>
</dbReference>
<evidence type="ECO:0000313" key="2">
    <source>
        <dbReference type="Proteomes" id="UP000478052"/>
    </source>
</evidence>
<gene>
    <name evidence="1" type="ORF">FWK35_00025733</name>
</gene>
<sequence length="104" mass="12615">MEVVPLRNHNKNVFNRLEDKKKQKNTVLEKINRVNNQLCDIDDSQETTLKNIKSITDVAMINYVGIKKKKKHWRLMTNVKEQQRRVKKREINVTKLYFRIHREI</sequence>
<organism evidence="1 2">
    <name type="scientific">Aphis craccivora</name>
    <name type="common">Cowpea aphid</name>
    <dbReference type="NCBI Taxonomy" id="307492"/>
    <lineage>
        <taxon>Eukaryota</taxon>
        <taxon>Metazoa</taxon>
        <taxon>Ecdysozoa</taxon>
        <taxon>Arthropoda</taxon>
        <taxon>Hexapoda</taxon>
        <taxon>Insecta</taxon>
        <taxon>Pterygota</taxon>
        <taxon>Neoptera</taxon>
        <taxon>Paraneoptera</taxon>
        <taxon>Hemiptera</taxon>
        <taxon>Sternorrhyncha</taxon>
        <taxon>Aphidomorpha</taxon>
        <taxon>Aphidoidea</taxon>
        <taxon>Aphididae</taxon>
        <taxon>Aphidini</taxon>
        <taxon>Aphis</taxon>
        <taxon>Aphis</taxon>
    </lineage>
</organism>
<reference evidence="1 2" key="1">
    <citation type="submission" date="2019-08" db="EMBL/GenBank/DDBJ databases">
        <title>Whole genome of Aphis craccivora.</title>
        <authorList>
            <person name="Voronova N.V."/>
            <person name="Shulinski R.S."/>
            <person name="Bandarenka Y.V."/>
            <person name="Zhorov D.G."/>
            <person name="Warner D."/>
        </authorList>
    </citation>
    <scope>NUCLEOTIDE SEQUENCE [LARGE SCALE GENOMIC DNA]</scope>
    <source>
        <strain evidence="1">180601</strain>
        <tissue evidence="1">Whole Body</tissue>
    </source>
</reference>
<proteinExistence type="predicted"/>
<name>A0A6G0VX45_APHCR</name>
<keyword evidence="2" id="KW-1185">Reference proteome</keyword>
<evidence type="ECO:0000313" key="1">
    <source>
        <dbReference type="EMBL" id="KAF0712645.1"/>
    </source>
</evidence>
<dbReference type="AlphaFoldDB" id="A0A6G0VX45"/>
<dbReference type="Proteomes" id="UP000478052">
    <property type="component" value="Unassembled WGS sequence"/>
</dbReference>
<comment type="caution">
    <text evidence="1">The sequence shown here is derived from an EMBL/GenBank/DDBJ whole genome shotgun (WGS) entry which is preliminary data.</text>
</comment>
<protein>
    <submittedName>
        <fullName evidence="1">Uncharacterized protein</fullName>
    </submittedName>
</protein>